<dbReference type="InterPro" id="IPR042276">
    <property type="entry name" value="CapZ_alpha/beta_2"/>
</dbReference>
<dbReference type="OMA" id="VACIEDH"/>
<evidence type="ECO:0000313" key="5">
    <source>
        <dbReference type="EMBL" id="VTZ80261.1"/>
    </source>
</evidence>
<evidence type="ECO:0000256" key="2">
    <source>
        <dbReference type="ARBA" id="ARBA00023203"/>
    </source>
</evidence>
<keyword evidence="2 3" id="KW-0009">Actin-binding</keyword>
<dbReference type="RefSeq" id="XP_022812744.1">
    <property type="nucleotide sequence ID" value="XM_022956913.1"/>
</dbReference>
<dbReference type="SUPFAM" id="SSF90096">
    <property type="entry name" value="Subunits of heterodimeric actin filament capping protein Capz"/>
    <property type="match status" value="1"/>
</dbReference>
<dbReference type="GO" id="GO:0030036">
    <property type="term" value="P:actin cytoskeleton organization"/>
    <property type="evidence" value="ECO:0007669"/>
    <property type="project" value="TreeGrafter"/>
</dbReference>
<dbReference type="OrthoDB" id="340550at2759"/>
<evidence type="ECO:0000313" key="6">
    <source>
        <dbReference type="Proteomes" id="UP000072874"/>
    </source>
</evidence>
<dbReference type="InterPro" id="IPR002189">
    <property type="entry name" value="CapZ_alpha"/>
</dbReference>
<dbReference type="VEuPathDB" id="PlasmoDB:Py17XNL_001205313"/>
<dbReference type="GO" id="GO:0051015">
    <property type="term" value="F:actin filament binding"/>
    <property type="evidence" value="ECO:0007669"/>
    <property type="project" value="TreeGrafter"/>
</dbReference>
<evidence type="ECO:0000313" key="7">
    <source>
        <dbReference type="Proteomes" id="UP000072904"/>
    </source>
</evidence>
<dbReference type="GO" id="GO:0051016">
    <property type="term" value="P:barbed-end actin filament capping"/>
    <property type="evidence" value="ECO:0007669"/>
    <property type="project" value="UniProtKB-UniRule"/>
</dbReference>
<dbReference type="Proteomes" id="UP000072874">
    <property type="component" value="Chromosome 12"/>
</dbReference>
<dbReference type="PANTHER" id="PTHR10653">
    <property type="entry name" value="F-ACTIN-CAPPING PROTEIN SUBUNIT ALPHA"/>
    <property type="match status" value="1"/>
</dbReference>
<organism evidence="4 7">
    <name type="scientific">Plasmodium yoelii</name>
    <dbReference type="NCBI Taxonomy" id="5861"/>
    <lineage>
        <taxon>Eukaryota</taxon>
        <taxon>Sar</taxon>
        <taxon>Alveolata</taxon>
        <taxon>Apicomplexa</taxon>
        <taxon>Aconoidasida</taxon>
        <taxon>Haemosporida</taxon>
        <taxon>Plasmodiidae</taxon>
        <taxon>Plasmodium</taxon>
        <taxon>Plasmodium (Vinckeia)</taxon>
    </lineage>
</organism>
<reference evidence="5" key="4">
    <citation type="submission" date="2019-05" db="EMBL/GenBank/DDBJ databases">
        <authorList>
            <consortium name="Pathogen Informatics"/>
        </authorList>
    </citation>
    <scope>NUCLEOTIDE SEQUENCE</scope>
    <source>
        <strain evidence="5">17X</strain>
    </source>
</reference>
<dbReference type="KEGG" id="pyo:PY17X_1246500"/>
<dbReference type="EMBL" id="LK934640">
    <property type="protein sequence ID" value="CDU19625.1"/>
    <property type="molecule type" value="Genomic_DNA"/>
</dbReference>
<dbReference type="GeneID" id="34860054"/>
<dbReference type="Gene3D" id="3.30.1140.60">
    <property type="entry name" value="F-actin capping protein, alpha subunit"/>
    <property type="match status" value="1"/>
</dbReference>
<accession>A0A077Y8D7</accession>
<dbReference type="AlphaFoldDB" id="A0A077Y8D7"/>
<dbReference type="Pfam" id="PF01267">
    <property type="entry name" value="F-actin_cap_A"/>
    <property type="match status" value="1"/>
</dbReference>
<dbReference type="GO" id="GO:0008290">
    <property type="term" value="C:F-actin capping protein complex"/>
    <property type="evidence" value="ECO:0007669"/>
    <property type="project" value="UniProtKB-UniRule"/>
</dbReference>
<name>A0A077Y8D7_PLAYE</name>
<dbReference type="InterPro" id="IPR042489">
    <property type="entry name" value="CapZ_alpha_1"/>
</dbReference>
<gene>
    <name evidence="5" type="ORF">PY17X_1246500</name>
    <name evidence="4" type="ORF">PYYM_1245700</name>
</gene>
<evidence type="ECO:0000256" key="1">
    <source>
        <dbReference type="ARBA" id="ARBA00022467"/>
    </source>
</evidence>
<dbReference type="Proteomes" id="UP000072904">
    <property type="component" value="Chromosome 12"/>
</dbReference>
<reference evidence="6 7" key="1">
    <citation type="journal article" date="2014" name="BMC Biol.">
        <title>A comprehensive evaluation of rodent malaria parasite genomes and gene expression.</title>
        <authorList>
            <person name="Otto T.D."/>
            <person name="Bohme U."/>
            <person name="Jackson A.P."/>
            <person name="Hunt M."/>
            <person name="Franke-Fayard B."/>
            <person name="Hoeijmakers W.A."/>
            <person name="Religa A.A."/>
            <person name="Robertson L."/>
            <person name="Sanders M."/>
            <person name="Ogun S.A."/>
            <person name="Cunningham D."/>
            <person name="Erhart A."/>
            <person name="Billker O."/>
            <person name="Khan S.M."/>
            <person name="Stunnenberg H.G."/>
            <person name="Langhorne J."/>
            <person name="Holder A.A."/>
            <person name="Waters A.P."/>
            <person name="Newbold C.I."/>
            <person name="Pain A."/>
            <person name="Berriman M."/>
            <person name="Janse C.J."/>
        </authorList>
    </citation>
    <scope>NUCLEOTIDE SEQUENCE [LARGE SCALE GENOMIC DNA]</scope>
    <source>
        <strain evidence="5 6">17X</strain>
        <strain evidence="4 7">YM</strain>
    </source>
</reference>
<protein>
    <recommendedName>
        <fullName evidence="3">F-actin-capping protein subunit alpha</fullName>
    </recommendedName>
</protein>
<evidence type="ECO:0000256" key="3">
    <source>
        <dbReference type="RuleBase" id="RU365077"/>
    </source>
</evidence>
<sequence>MDSLLNEKKKFIRHVLSNAPPGKISDLISNLKTIFGSNAIIQNFIEDIISNYNEDNYILIPFENNEYIIICKESKSGNLYLHPNLKILANVNHLKRKLIDTTPLVKLNHSDILEKYREVCNNKLKEYVDIYYKKWNEHQIENYPTVNIGAKHGLNVKCASSVYASECENKYNLFFLICCDRYYLKNFHASSWRSSWNVNFLEADQEIPLTGTVDIVLTYFEDANINFKTRKVFEKRVSVTNDIENFASSILSVIRECENDVLYDLNHLIANTSSDLIKNTRKIIPLNGDKFYWMETYQDIPTQIKLI</sequence>
<dbReference type="VEuPathDB" id="PlasmoDB:PY17X_1246500"/>
<comment type="similarity">
    <text evidence="3">Belongs to the F-actin-capping protein alpha subunit family.</text>
</comment>
<proteinExistence type="inferred from homology"/>
<dbReference type="Gene3D" id="3.90.1150.210">
    <property type="entry name" value="F-actin capping protein, beta subunit"/>
    <property type="match status" value="1"/>
</dbReference>
<reference evidence="4" key="3">
    <citation type="submission" date="2014-05" db="EMBL/GenBank/DDBJ databases">
        <authorList>
            <person name="Aslett A.Martin."/>
            <person name="De Silva Nishadi"/>
        </authorList>
    </citation>
    <scope>NUCLEOTIDE SEQUENCE</scope>
    <source>
        <strain evidence="4">YM</strain>
    </source>
</reference>
<dbReference type="GO" id="GO:0030863">
    <property type="term" value="C:cortical cytoskeleton"/>
    <property type="evidence" value="ECO:0007669"/>
    <property type="project" value="TreeGrafter"/>
</dbReference>
<keyword evidence="1 3" id="KW-0117">Actin capping</keyword>
<reference evidence="5" key="2">
    <citation type="submission" date="2014-05" db="EMBL/GenBank/DDBJ databases">
        <authorList>
            <person name="Aslett M.A."/>
            <person name="De Silva N."/>
        </authorList>
    </citation>
    <scope>NUCLEOTIDE SEQUENCE</scope>
    <source>
        <strain evidence="5">17X</strain>
    </source>
</reference>
<comment type="function">
    <text evidence="3">F-actin-capping proteins bind in a Ca(2+)-independent manner to the fast growing ends of actin filaments (barbed end) thereby blocking the exchange of subunits at these ends. Unlike other capping proteins (such as gelsolin and severin), these proteins do not sever actin filaments.</text>
</comment>
<dbReference type="EMBL" id="LM993666">
    <property type="protein sequence ID" value="VTZ80261.1"/>
    <property type="molecule type" value="Genomic_DNA"/>
</dbReference>
<evidence type="ECO:0000313" key="4">
    <source>
        <dbReference type="EMBL" id="CDU19625.1"/>
    </source>
</evidence>
<dbReference type="PANTHER" id="PTHR10653:SF0">
    <property type="entry name" value="F-ACTIN-CAPPING PROTEIN SUBUNIT ALPHA"/>
    <property type="match status" value="1"/>
</dbReference>
<dbReference type="VEuPathDB" id="PlasmoDB:PYYM_1245700"/>
<comment type="subunit">
    <text evidence="3">Heterodimer of an alpha and a beta subunit.</text>
</comment>
<dbReference type="InterPro" id="IPR037282">
    <property type="entry name" value="CapZ_alpha/beta"/>
</dbReference>